<organism evidence="1 2">
    <name type="scientific">Mucilaginibacter xinganensis</name>
    <dbReference type="NCBI Taxonomy" id="1234841"/>
    <lineage>
        <taxon>Bacteria</taxon>
        <taxon>Pseudomonadati</taxon>
        <taxon>Bacteroidota</taxon>
        <taxon>Sphingobacteriia</taxon>
        <taxon>Sphingobacteriales</taxon>
        <taxon>Sphingobacteriaceae</taxon>
        <taxon>Mucilaginibacter</taxon>
    </lineage>
</organism>
<evidence type="ECO:0000313" key="1">
    <source>
        <dbReference type="EMBL" id="ASU32314.1"/>
    </source>
</evidence>
<dbReference type="PROSITE" id="PS51257">
    <property type="entry name" value="PROKAR_LIPOPROTEIN"/>
    <property type="match status" value="1"/>
</dbReference>
<dbReference type="EMBL" id="CP022743">
    <property type="protein sequence ID" value="ASU32314.1"/>
    <property type="molecule type" value="Genomic_DNA"/>
</dbReference>
<evidence type="ECO:0000313" key="2">
    <source>
        <dbReference type="Proteomes" id="UP000215002"/>
    </source>
</evidence>
<dbReference type="AlphaFoldDB" id="A0A223NRI5"/>
<protein>
    <recommendedName>
        <fullName evidence="3">YD repeat-containing protein</fullName>
    </recommendedName>
</protein>
<accession>A0A223NRI5</accession>
<sequence length="234" mass="25994">MKALAIPLLLAVLFSGCKKDKTQNKGLYLVSTITYTDSRGSWTDNFTYDDQNRISGERSSNSLATYTYAYNNDNTLASVSIMANGALEFIDKFRYTADSVLVQQYAADGITPYLNYAFVLNGKQVVRYIGENNYTIDYTRDSNGNVTTITGHSAGITSTETLQYDDKKSPFADIGLANLHVLFMISDATLGGANNRTKTNWMTTPYVYQYLDNGLPSGARTSYGQSIKFEYITK</sequence>
<gene>
    <name evidence="1" type="ORF">MuYL_0411</name>
</gene>
<dbReference type="Proteomes" id="UP000215002">
    <property type="component" value="Chromosome"/>
</dbReference>
<evidence type="ECO:0008006" key="3">
    <source>
        <dbReference type="Google" id="ProtNLM"/>
    </source>
</evidence>
<dbReference type="RefSeq" id="WP_094568928.1">
    <property type="nucleotide sequence ID" value="NZ_CP022743.1"/>
</dbReference>
<dbReference type="OrthoDB" id="747473at2"/>
<reference evidence="1 2" key="1">
    <citation type="submission" date="2017-08" db="EMBL/GenBank/DDBJ databases">
        <title>Complete genome sequence of Mucilaginibacter sp. strain BJC16-A31.</title>
        <authorList>
            <consortium name="Henan University of Science and Technology"/>
            <person name="You X."/>
        </authorList>
    </citation>
    <scope>NUCLEOTIDE SEQUENCE [LARGE SCALE GENOMIC DNA]</scope>
    <source>
        <strain evidence="1 2">BJC16-A31</strain>
    </source>
</reference>
<proteinExistence type="predicted"/>
<keyword evidence="2" id="KW-1185">Reference proteome</keyword>
<name>A0A223NRI5_9SPHI</name>
<dbReference type="KEGG" id="muc:MuYL_0411"/>